<sequence>MKHFAFAAALLAAFGTAPAHATTYTVTTTWLEPQTQPKNTVFQGSFLYDEATHTVSGLQGLLSESMTGMNAASMVWLPLNYQLQSWHDASLGGTFAAVFKNGTTATFCSTAMCGSPTDDWSPQTGLAVGGIYAGFPVARNNAGNAYALIFVPDNPTAALTQAQVDKLAYADCTPTAPGGMMMGGGMMGAVCMTGTSLAGYGAVGTMDGYPVSQTIAAAVPEPDSYALLLAGLGLMGALVRRRQREA</sequence>
<dbReference type="NCBIfam" id="TIGR02595">
    <property type="entry name" value="PEP_CTERM"/>
    <property type="match status" value="1"/>
</dbReference>
<dbReference type="InterPro" id="IPR013424">
    <property type="entry name" value="Ice-binding_C"/>
</dbReference>
<accession>A0ABS8XER3</accession>
<feature type="signal peptide" evidence="1">
    <location>
        <begin position="1"/>
        <end position="21"/>
    </location>
</feature>
<evidence type="ECO:0000313" key="4">
    <source>
        <dbReference type="Proteomes" id="UP001201463"/>
    </source>
</evidence>
<dbReference type="EMBL" id="JAJTWT010000004">
    <property type="protein sequence ID" value="MCE4537730.1"/>
    <property type="molecule type" value="Genomic_DNA"/>
</dbReference>
<dbReference type="Pfam" id="PF07589">
    <property type="entry name" value="PEP-CTERM"/>
    <property type="match status" value="1"/>
</dbReference>
<protein>
    <submittedName>
        <fullName evidence="3">PEP-CTERM sorting domain-containing protein</fullName>
    </submittedName>
</protein>
<keyword evidence="1" id="KW-0732">Signal</keyword>
<dbReference type="Proteomes" id="UP001201463">
    <property type="component" value="Unassembled WGS sequence"/>
</dbReference>
<evidence type="ECO:0000259" key="2">
    <source>
        <dbReference type="Pfam" id="PF07589"/>
    </source>
</evidence>
<evidence type="ECO:0000313" key="3">
    <source>
        <dbReference type="EMBL" id="MCE4537730.1"/>
    </source>
</evidence>
<feature type="chain" id="PRO_5046073178" evidence="1">
    <location>
        <begin position="22"/>
        <end position="246"/>
    </location>
</feature>
<evidence type="ECO:0000256" key="1">
    <source>
        <dbReference type="SAM" id="SignalP"/>
    </source>
</evidence>
<name>A0ABS8XER3_9BURK</name>
<dbReference type="RefSeq" id="WP_233391872.1">
    <property type="nucleotide sequence ID" value="NZ_JAJTWT010000004.1"/>
</dbReference>
<feature type="domain" description="Ice-binding protein C-terminal" evidence="2">
    <location>
        <begin position="218"/>
        <end position="242"/>
    </location>
</feature>
<organism evidence="3 4">
    <name type="scientific">Pelomonas caseinilytica</name>
    <dbReference type="NCBI Taxonomy" id="2906763"/>
    <lineage>
        <taxon>Bacteria</taxon>
        <taxon>Pseudomonadati</taxon>
        <taxon>Pseudomonadota</taxon>
        <taxon>Betaproteobacteria</taxon>
        <taxon>Burkholderiales</taxon>
        <taxon>Sphaerotilaceae</taxon>
        <taxon>Roseateles</taxon>
    </lineage>
</organism>
<comment type="caution">
    <text evidence="3">The sequence shown here is derived from an EMBL/GenBank/DDBJ whole genome shotgun (WGS) entry which is preliminary data.</text>
</comment>
<gene>
    <name evidence="3" type="ORF">LXT12_10765</name>
</gene>
<proteinExistence type="predicted"/>
<keyword evidence="4" id="KW-1185">Reference proteome</keyword>
<reference evidence="3 4" key="1">
    <citation type="submission" date="2021-12" db="EMBL/GenBank/DDBJ databases">
        <title>Genome seq of p7.</title>
        <authorList>
            <person name="Seo T."/>
        </authorList>
    </citation>
    <scope>NUCLEOTIDE SEQUENCE [LARGE SCALE GENOMIC DNA]</scope>
    <source>
        <strain evidence="3 4">P7</strain>
    </source>
</reference>